<evidence type="ECO:0000313" key="2">
    <source>
        <dbReference type="EMBL" id="GCF92213.1"/>
    </source>
</evidence>
<feature type="domain" description="BPL/LPL catalytic" evidence="1">
    <location>
        <begin position="33"/>
        <end position="218"/>
    </location>
</feature>
<keyword evidence="2" id="KW-0808">Transferase</keyword>
<dbReference type="GO" id="GO:0009249">
    <property type="term" value="P:protein lipoylation"/>
    <property type="evidence" value="ECO:0007669"/>
    <property type="project" value="UniProtKB-ARBA"/>
</dbReference>
<dbReference type="SUPFAM" id="SSF55681">
    <property type="entry name" value="Class II aaRS and biotin synthetases"/>
    <property type="match status" value="1"/>
</dbReference>
<comment type="caution">
    <text evidence="2">The sequence shown here is derived from an EMBL/GenBank/DDBJ whole genome shotgun (WGS) entry which is preliminary data.</text>
</comment>
<gene>
    <name evidence="2" type="primary">lipL</name>
    <name evidence="2" type="ORF">NRIC_01040</name>
</gene>
<keyword evidence="3" id="KW-1185">Reference proteome</keyword>
<dbReference type="PANTHER" id="PTHR43679:SF2">
    <property type="entry name" value="OCTANOYL-[GCVH]:PROTEIN N-OCTANOYLTRANSFERASE"/>
    <property type="match status" value="1"/>
</dbReference>
<organism evidence="2 3">
    <name type="scientific">Enterococcus florum</name>
    <dbReference type="NCBI Taxonomy" id="2480627"/>
    <lineage>
        <taxon>Bacteria</taxon>
        <taxon>Bacillati</taxon>
        <taxon>Bacillota</taxon>
        <taxon>Bacilli</taxon>
        <taxon>Lactobacillales</taxon>
        <taxon>Enterococcaceae</taxon>
        <taxon>Enterococcus</taxon>
    </lineage>
</organism>
<dbReference type="InterPro" id="IPR004143">
    <property type="entry name" value="BPL_LPL_catalytic"/>
</dbReference>
<dbReference type="Proteomes" id="UP000290567">
    <property type="component" value="Unassembled WGS sequence"/>
</dbReference>
<dbReference type="OrthoDB" id="2080934at2"/>
<dbReference type="RefSeq" id="WP_146620732.1">
    <property type="nucleotide sequence ID" value="NZ_BJCC01000001.1"/>
</dbReference>
<reference evidence="3" key="1">
    <citation type="submission" date="2019-02" db="EMBL/GenBank/DDBJ databases">
        <title>Draft genome sequence of Enterococcus sp. Gos25-1.</title>
        <authorList>
            <person name="Tanaka N."/>
            <person name="Shiwa Y."/>
            <person name="Fujita N."/>
        </authorList>
    </citation>
    <scope>NUCLEOTIDE SEQUENCE [LARGE SCALE GENOMIC DNA]</scope>
    <source>
        <strain evidence="3">Gos25-1</strain>
    </source>
</reference>
<dbReference type="PANTHER" id="PTHR43679">
    <property type="entry name" value="OCTANOYLTRANSFERASE LIPM-RELATED"/>
    <property type="match status" value="1"/>
</dbReference>
<dbReference type="CDD" id="cd16443">
    <property type="entry name" value="LplA"/>
    <property type="match status" value="1"/>
</dbReference>
<dbReference type="GO" id="GO:0140096">
    <property type="term" value="F:catalytic activity, acting on a protein"/>
    <property type="evidence" value="ECO:0007669"/>
    <property type="project" value="UniProtKB-ARBA"/>
</dbReference>
<dbReference type="AlphaFoldDB" id="A0A4P5PFH4"/>
<protein>
    <submittedName>
        <fullName evidence="2">Lipoyl-[GcvH]:protein N-lipoyltransferase</fullName>
    </submittedName>
</protein>
<evidence type="ECO:0000313" key="3">
    <source>
        <dbReference type="Proteomes" id="UP000290567"/>
    </source>
</evidence>
<sequence>MKKALFFDQGLVPKKELFSPFALTDVLTSFSGENDIPIIHFWQMDQVLILGMKDSRVPHLEEALSTVLKYQYQPILRNAGGLGVISDLGTLNVSLILPKKSVHDLSIDEGYLRMFHWLKQTSFNEWTITAGEIADSYCPGKFDLSIQGKKIAGLAQRRVKNGIAVMMYLSVNGDQDFRGQLVKDFYQAGLKDSFGDLGYPPVRPESMTTLSAVNGKEMSIRQVKEQLLEAMPHSDQTEKLSDFFQTTDFTDRLKKMTQRNMIIQEELDEQL</sequence>
<dbReference type="EMBL" id="BJCC01000001">
    <property type="protein sequence ID" value="GCF92213.1"/>
    <property type="molecule type" value="Genomic_DNA"/>
</dbReference>
<dbReference type="Pfam" id="PF21948">
    <property type="entry name" value="LplA-B_cat"/>
    <property type="match status" value="1"/>
</dbReference>
<dbReference type="Gene3D" id="3.30.930.10">
    <property type="entry name" value="Bira Bifunctional Protein, Domain 2"/>
    <property type="match status" value="1"/>
</dbReference>
<dbReference type="PROSITE" id="PS51733">
    <property type="entry name" value="BPL_LPL_CATALYTIC"/>
    <property type="match status" value="1"/>
</dbReference>
<name>A0A4P5PFH4_9ENTE</name>
<dbReference type="InterPro" id="IPR050664">
    <property type="entry name" value="Octanoyltrans_LipM/LipL"/>
</dbReference>
<proteinExistence type="predicted"/>
<accession>A0A4P5PFH4</accession>
<evidence type="ECO:0000259" key="1">
    <source>
        <dbReference type="PROSITE" id="PS51733"/>
    </source>
</evidence>
<dbReference type="GO" id="GO:0016740">
    <property type="term" value="F:transferase activity"/>
    <property type="evidence" value="ECO:0007669"/>
    <property type="project" value="UniProtKB-KW"/>
</dbReference>
<dbReference type="InterPro" id="IPR045864">
    <property type="entry name" value="aa-tRNA-synth_II/BPL/LPL"/>
</dbReference>